<sequence>MAGISKAVLPCRKLGLVGASGQFGEGRHVWGERDVQSRGKWKIPADGDNGQVSWKRRFLIMTCAWTSPSSFALPQVKAGIWSPPAPTDTVHSEVG</sequence>
<gene>
    <name evidence="1" type="ORF">BN1708_001629</name>
</gene>
<evidence type="ECO:0000313" key="1">
    <source>
        <dbReference type="EMBL" id="CRK39412.1"/>
    </source>
</evidence>
<keyword evidence="2" id="KW-1185">Reference proteome</keyword>
<dbReference type="EMBL" id="CVQH01025860">
    <property type="protein sequence ID" value="CRK39412.1"/>
    <property type="molecule type" value="Genomic_DNA"/>
</dbReference>
<accession>A0A0G4MZ00</accession>
<dbReference type="Proteomes" id="UP000044602">
    <property type="component" value="Unassembled WGS sequence"/>
</dbReference>
<evidence type="ECO:0000313" key="2">
    <source>
        <dbReference type="Proteomes" id="UP000044602"/>
    </source>
</evidence>
<protein>
    <submittedName>
        <fullName evidence="1">Uncharacterized protein</fullName>
    </submittedName>
</protein>
<proteinExistence type="predicted"/>
<name>A0A0G4MZ00_VERLO</name>
<dbReference type="AlphaFoldDB" id="A0A0G4MZ00"/>
<organism evidence="1 2">
    <name type="scientific">Verticillium longisporum</name>
    <name type="common">Verticillium dahliae var. longisporum</name>
    <dbReference type="NCBI Taxonomy" id="100787"/>
    <lineage>
        <taxon>Eukaryota</taxon>
        <taxon>Fungi</taxon>
        <taxon>Dikarya</taxon>
        <taxon>Ascomycota</taxon>
        <taxon>Pezizomycotina</taxon>
        <taxon>Sordariomycetes</taxon>
        <taxon>Hypocreomycetidae</taxon>
        <taxon>Glomerellales</taxon>
        <taxon>Plectosphaerellaceae</taxon>
        <taxon>Verticillium</taxon>
    </lineage>
</organism>
<reference evidence="1 2" key="1">
    <citation type="submission" date="2015-05" db="EMBL/GenBank/DDBJ databases">
        <authorList>
            <person name="Wang D.B."/>
            <person name="Wang M."/>
        </authorList>
    </citation>
    <scope>NUCLEOTIDE SEQUENCE [LARGE SCALE GENOMIC DNA]</scope>
    <source>
        <strain evidence="1">VL1</strain>
    </source>
</reference>